<proteinExistence type="predicted"/>
<dbReference type="EMBL" id="JAUTXY010000008">
    <property type="protein sequence ID" value="MEE2059329.1"/>
    <property type="molecule type" value="Genomic_DNA"/>
</dbReference>
<evidence type="ECO:0000256" key="1">
    <source>
        <dbReference type="ARBA" id="ARBA00022603"/>
    </source>
</evidence>
<sequence>MGDDTADTARTFDDASDTFDLLTETVWGPAGRTLAFQLGLGPGDTVLDACCGAGASALPAAAAVGPSGRVHGVDISSDLLEKARLIAEAQALQNVDFVCADVTTWEAPSDIPAEGYDALAISYGVFFLPDMHRAFARLVGLVRHGGRVGVTVWREGAMAEYAQVVFDVASRFNLDLAERGSLRARTPLGEIDTPRTFEAWMADAGTHSVDVRVLSNLLPATDELCWNLVTGTGYRAALNGLDDEEIAAVRRGIADEVTTRGIHTIDFTTLVGTATVRRPPTAASAHLTQSRA</sequence>
<keyword evidence="1 4" id="KW-0489">Methyltransferase</keyword>
<dbReference type="Proteomes" id="UP001336020">
    <property type="component" value="Unassembled WGS sequence"/>
</dbReference>
<keyword evidence="2 4" id="KW-0808">Transferase</keyword>
<dbReference type="SUPFAM" id="SSF53335">
    <property type="entry name" value="S-adenosyl-L-methionine-dependent methyltransferases"/>
    <property type="match status" value="1"/>
</dbReference>
<accession>A0ABU7LCS2</accession>
<dbReference type="InterPro" id="IPR004033">
    <property type="entry name" value="UbiE/COQ5_MeTrFase"/>
</dbReference>
<evidence type="ECO:0000256" key="2">
    <source>
        <dbReference type="ARBA" id="ARBA00022679"/>
    </source>
</evidence>
<dbReference type="Gene3D" id="3.40.50.150">
    <property type="entry name" value="Vaccinia Virus protein VP39"/>
    <property type="match status" value="1"/>
</dbReference>
<dbReference type="InterPro" id="IPR029063">
    <property type="entry name" value="SAM-dependent_MTases_sf"/>
</dbReference>
<dbReference type="Pfam" id="PF13649">
    <property type="entry name" value="Methyltransf_25"/>
    <property type="match status" value="1"/>
</dbReference>
<feature type="domain" description="Methyltransferase" evidence="3">
    <location>
        <begin position="46"/>
        <end position="146"/>
    </location>
</feature>
<keyword evidence="5" id="KW-1185">Reference proteome</keyword>
<dbReference type="RefSeq" id="WP_330134579.1">
    <property type="nucleotide sequence ID" value="NZ_JAUTXY010000008.1"/>
</dbReference>
<gene>
    <name evidence="4" type="ORF">Q7514_17565</name>
</gene>
<organism evidence="4 5">
    <name type="scientific">Rhodococcus artemisiae</name>
    <dbReference type="NCBI Taxonomy" id="714159"/>
    <lineage>
        <taxon>Bacteria</taxon>
        <taxon>Bacillati</taxon>
        <taxon>Actinomycetota</taxon>
        <taxon>Actinomycetes</taxon>
        <taxon>Mycobacteriales</taxon>
        <taxon>Nocardiaceae</taxon>
        <taxon>Rhodococcus</taxon>
    </lineage>
</organism>
<evidence type="ECO:0000259" key="3">
    <source>
        <dbReference type="Pfam" id="PF13649"/>
    </source>
</evidence>
<evidence type="ECO:0000313" key="5">
    <source>
        <dbReference type="Proteomes" id="UP001336020"/>
    </source>
</evidence>
<dbReference type="EC" id="2.1.1.-" evidence="4"/>
<dbReference type="PANTHER" id="PTHR43861">
    <property type="entry name" value="TRANS-ACONITATE 2-METHYLTRANSFERASE-RELATED"/>
    <property type="match status" value="1"/>
</dbReference>
<comment type="caution">
    <text evidence="4">The sequence shown here is derived from an EMBL/GenBank/DDBJ whole genome shotgun (WGS) entry which is preliminary data.</text>
</comment>
<dbReference type="CDD" id="cd02440">
    <property type="entry name" value="AdoMet_MTases"/>
    <property type="match status" value="1"/>
</dbReference>
<dbReference type="GO" id="GO:0008168">
    <property type="term" value="F:methyltransferase activity"/>
    <property type="evidence" value="ECO:0007669"/>
    <property type="project" value="UniProtKB-KW"/>
</dbReference>
<dbReference type="GO" id="GO:0032259">
    <property type="term" value="P:methylation"/>
    <property type="evidence" value="ECO:0007669"/>
    <property type="project" value="UniProtKB-KW"/>
</dbReference>
<evidence type="ECO:0000313" key="4">
    <source>
        <dbReference type="EMBL" id="MEE2059329.1"/>
    </source>
</evidence>
<dbReference type="PROSITE" id="PS51608">
    <property type="entry name" value="SAM_MT_UBIE"/>
    <property type="match status" value="1"/>
</dbReference>
<name>A0ABU7LCS2_9NOCA</name>
<reference evidence="4 5" key="1">
    <citation type="submission" date="2023-07" db="EMBL/GenBank/DDBJ databases">
        <authorList>
            <person name="Girao M."/>
            <person name="Carvalho M.F."/>
        </authorList>
    </citation>
    <scope>NUCLEOTIDE SEQUENCE [LARGE SCALE GENOMIC DNA]</scope>
    <source>
        <strain evidence="4 5">YIM65754</strain>
    </source>
</reference>
<dbReference type="InterPro" id="IPR041698">
    <property type="entry name" value="Methyltransf_25"/>
</dbReference>
<protein>
    <submittedName>
        <fullName evidence="4">Class I SAM-dependent methyltransferase</fullName>
        <ecNumber evidence="4">2.1.1.-</ecNumber>
    </submittedName>
</protein>
<dbReference type="PANTHER" id="PTHR43861:SF1">
    <property type="entry name" value="TRANS-ACONITATE 2-METHYLTRANSFERASE"/>
    <property type="match status" value="1"/>
</dbReference>